<dbReference type="GO" id="GO:0004930">
    <property type="term" value="F:G protein-coupled receptor activity"/>
    <property type="evidence" value="ECO:0007669"/>
    <property type="project" value="InterPro"/>
</dbReference>
<feature type="signal peptide" evidence="15">
    <location>
        <begin position="1"/>
        <end position="24"/>
    </location>
</feature>
<evidence type="ECO:0000256" key="5">
    <source>
        <dbReference type="ARBA" id="ARBA00022614"/>
    </source>
</evidence>
<evidence type="ECO:0000256" key="10">
    <source>
        <dbReference type="ARBA" id="ARBA00023157"/>
    </source>
</evidence>
<keyword evidence="8 14" id="KW-1133">Transmembrane helix</keyword>
<feature type="domain" description="EGF-like" evidence="16">
    <location>
        <begin position="256"/>
        <end position="293"/>
    </location>
</feature>
<dbReference type="Gene3D" id="4.10.1240.10">
    <property type="entry name" value="GPCR, family 2, extracellular hormone receptor domain"/>
    <property type="match status" value="1"/>
</dbReference>
<dbReference type="OrthoDB" id="2151624at2759"/>
<feature type="transmembrane region" description="Helical" evidence="14">
    <location>
        <begin position="634"/>
        <end position="662"/>
    </location>
</feature>
<feature type="disulfide bond" evidence="13">
    <location>
        <begin position="283"/>
        <end position="292"/>
    </location>
</feature>
<evidence type="ECO:0000313" key="20">
    <source>
        <dbReference type="Proteomes" id="UP000596742"/>
    </source>
</evidence>
<evidence type="ECO:0000256" key="8">
    <source>
        <dbReference type="ARBA" id="ARBA00022989"/>
    </source>
</evidence>
<dbReference type="AlphaFoldDB" id="A0A8B6C1W6"/>
<comment type="caution">
    <text evidence="13">Lacks conserved residue(s) required for the propagation of feature annotation.</text>
</comment>
<evidence type="ECO:0000256" key="2">
    <source>
        <dbReference type="ARBA" id="ARBA00004236"/>
    </source>
</evidence>
<dbReference type="InterPro" id="IPR000832">
    <property type="entry name" value="GPCR_2_secretin-like"/>
</dbReference>
<dbReference type="PROSITE" id="PS51257">
    <property type="entry name" value="PROKAR_LIPOPROTEIN"/>
    <property type="match status" value="1"/>
</dbReference>
<dbReference type="FunFam" id="3.80.10.10:FF:000732">
    <property type="entry name" value="GD11101"/>
    <property type="match status" value="1"/>
</dbReference>
<dbReference type="SMART" id="SM00008">
    <property type="entry name" value="HormR"/>
    <property type="match status" value="1"/>
</dbReference>
<dbReference type="InterPro" id="IPR032471">
    <property type="entry name" value="AGRL2-4_GAIN_subdom_A"/>
</dbReference>
<dbReference type="PROSITE" id="PS00022">
    <property type="entry name" value="EGF_1"/>
    <property type="match status" value="1"/>
</dbReference>
<proteinExistence type="inferred from homology"/>
<dbReference type="PROSITE" id="PS50227">
    <property type="entry name" value="G_PROTEIN_RECEP_F2_3"/>
    <property type="match status" value="1"/>
</dbReference>
<keyword evidence="4" id="KW-1003">Cell membrane</keyword>
<evidence type="ECO:0000256" key="1">
    <source>
        <dbReference type="ARBA" id="ARBA00004141"/>
    </source>
</evidence>
<dbReference type="Pfam" id="PF02793">
    <property type="entry name" value="HRM"/>
    <property type="match status" value="1"/>
</dbReference>
<dbReference type="InterPro" id="IPR051963">
    <property type="entry name" value="Adhesion_GPCR_A"/>
</dbReference>
<keyword evidence="12" id="KW-0393">Immunoglobulin domain</keyword>
<dbReference type="GO" id="GO:0007166">
    <property type="term" value="P:cell surface receptor signaling pathway"/>
    <property type="evidence" value="ECO:0007669"/>
    <property type="project" value="TreeGrafter"/>
</dbReference>
<dbReference type="InterPro" id="IPR046338">
    <property type="entry name" value="GAIN_dom_sf"/>
</dbReference>
<keyword evidence="11 19" id="KW-0675">Receptor</keyword>
<feature type="chain" id="PRO_5032316931" evidence="15">
    <location>
        <begin position="25"/>
        <end position="744"/>
    </location>
</feature>
<dbReference type="Gene3D" id="1.25.40.610">
    <property type="match status" value="1"/>
</dbReference>
<dbReference type="GO" id="GO:0005886">
    <property type="term" value="C:plasma membrane"/>
    <property type="evidence" value="ECO:0007669"/>
    <property type="project" value="UniProtKB-SubCell"/>
</dbReference>
<keyword evidence="13" id="KW-0245">EGF-like domain</keyword>
<dbReference type="Pfam" id="PF13855">
    <property type="entry name" value="LRR_8"/>
    <property type="match status" value="2"/>
</dbReference>
<evidence type="ECO:0000256" key="13">
    <source>
        <dbReference type="PROSITE-ProRule" id="PRU00076"/>
    </source>
</evidence>
<evidence type="ECO:0000259" key="18">
    <source>
        <dbReference type="PROSITE" id="PS50227"/>
    </source>
</evidence>
<reference evidence="19" key="1">
    <citation type="submission" date="2018-11" db="EMBL/GenBank/DDBJ databases">
        <authorList>
            <person name="Alioto T."/>
            <person name="Alioto T."/>
        </authorList>
    </citation>
    <scope>NUCLEOTIDE SEQUENCE</scope>
</reference>
<evidence type="ECO:0000313" key="19">
    <source>
        <dbReference type="EMBL" id="VDH98408.1"/>
    </source>
</evidence>
<dbReference type="PROSITE" id="PS50221">
    <property type="entry name" value="GAIN_B"/>
    <property type="match status" value="1"/>
</dbReference>
<keyword evidence="20" id="KW-1185">Reference proteome</keyword>
<name>A0A8B6C1W6_MYTGA</name>
<dbReference type="Gene3D" id="3.80.10.10">
    <property type="entry name" value="Ribonuclease Inhibitor"/>
    <property type="match status" value="2"/>
</dbReference>
<dbReference type="InterPro" id="IPR000203">
    <property type="entry name" value="GPS"/>
</dbReference>
<dbReference type="PROSITE" id="PS50026">
    <property type="entry name" value="EGF_3"/>
    <property type="match status" value="1"/>
</dbReference>
<dbReference type="EMBL" id="UYJE01001014">
    <property type="protein sequence ID" value="VDH98408.1"/>
    <property type="molecule type" value="Genomic_DNA"/>
</dbReference>
<evidence type="ECO:0000256" key="11">
    <source>
        <dbReference type="ARBA" id="ARBA00023170"/>
    </source>
</evidence>
<dbReference type="SMART" id="SM00303">
    <property type="entry name" value="GPS"/>
    <property type="match status" value="1"/>
</dbReference>
<evidence type="ECO:0000259" key="16">
    <source>
        <dbReference type="PROSITE" id="PS50026"/>
    </source>
</evidence>
<keyword evidence="7" id="KW-0677">Repeat</keyword>
<dbReference type="SUPFAM" id="SSF52058">
    <property type="entry name" value="L domain-like"/>
    <property type="match status" value="1"/>
</dbReference>
<comment type="caution">
    <text evidence="19">The sequence shown here is derived from an EMBL/GenBank/DDBJ whole genome shotgun (WGS) entry which is preliminary data.</text>
</comment>
<dbReference type="InterPro" id="IPR001611">
    <property type="entry name" value="Leu-rich_rpt"/>
</dbReference>
<dbReference type="Pfam" id="PF16489">
    <property type="entry name" value="GAIN"/>
    <property type="match status" value="1"/>
</dbReference>
<evidence type="ECO:0000256" key="7">
    <source>
        <dbReference type="ARBA" id="ARBA00022737"/>
    </source>
</evidence>
<dbReference type="Proteomes" id="UP000596742">
    <property type="component" value="Unassembled WGS sequence"/>
</dbReference>
<keyword evidence="10 13" id="KW-1015">Disulfide bond</keyword>
<evidence type="ECO:0000256" key="14">
    <source>
        <dbReference type="SAM" id="Phobius"/>
    </source>
</evidence>
<dbReference type="InterPro" id="IPR001879">
    <property type="entry name" value="GPCR_2_extracellular_dom"/>
</dbReference>
<sequence length="744" mass="83803">MKTMNFIVAFGLLIIAIYTNVVSACPDNCYCSTTTPFAGQVNVDCDSKGLTVIPRNFNNDSYSINMHNNSITIIEEGTFQNMTLLYQLDMNSCEISTIERGAFINLPILENLYLHNNRITTIHQGTFVNLPALKVVNLFNNQVATLTRETLADIPALYVLYLADNTITTIQQGAFEQHAVLQRLDVVGNNFTFVKSDTFTSNPSLRFLYLELICDCINAPFWSWIKSFPNRGSVTCLDQNNVQLSSLPTSDFENCTDYSCHPEYCSNGGSCSQNNNGDLDCSCVGGWIGKKCTDSSNLCAENVDNFNTKWSITAQNTIATLKCSGYYTGYVSRYCSSYGKWEEPNYSNCINLENITRDNNELRSGDLLTSSAILNGIAKYVTKHKDKHTSDQLEIFGTLCNNLLDDRNYSKWNELNVQDKNLGVHYKLIDQCERARWYYFTRTRSFGVYKAFNDVLDGEFSLVVARQNVVIQIGKTSSDEIHVPDRLKTSDSWISETQTKITLTKNTCSGLTGYSSTFYKSISGLFPKYLILDGNVKSFNGSYDVNSIITDFTIHGTSCLDFSVIIKFDHLLDNMSMPFCGHWNFSAINTVYGAWSSFGSRLVDASDSYTICEYNHTTNFAILMSPGKTPSSHYIPLSVISAIGCGVSILFLVITILIHMVLWRYVRNERTQTLMNLCVALLLSYVIFLAGISRTGNKVRKQQSNYINSDKFKTEIRSTLFKVKRITPLQTKTIPMIKQKFPKL</sequence>
<dbReference type="InterPro" id="IPR032675">
    <property type="entry name" value="LRR_dom_sf"/>
</dbReference>
<dbReference type="Pfam" id="PF00002">
    <property type="entry name" value="7tm_2"/>
    <property type="match status" value="1"/>
</dbReference>
<dbReference type="PROSITE" id="PS01186">
    <property type="entry name" value="EGF_2"/>
    <property type="match status" value="1"/>
</dbReference>
<feature type="transmembrane region" description="Helical" evidence="14">
    <location>
        <begin position="674"/>
        <end position="692"/>
    </location>
</feature>
<evidence type="ECO:0000256" key="12">
    <source>
        <dbReference type="ARBA" id="ARBA00023319"/>
    </source>
</evidence>
<accession>A0A8B6C1W6</accession>
<feature type="domain" description="G-protein coupled receptors family 2 profile 1" evidence="18">
    <location>
        <begin position="270"/>
        <end position="353"/>
    </location>
</feature>
<dbReference type="PANTHER" id="PTHR45930">
    <property type="entry name" value="G-PROTEIN COUPLED RECEPTOR 124-LIKE PROTEIN"/>
    <property type="match status" value="1"/>
</dbReference>
<dbReference type="Gene3D" id="2.60.220.50">
    <property type="match status" value="1"/>
</dbReference>
<organism evidence="19 20">
    <name type="scientific">Mytilus galloprovincialis</name>
    <name type="common">Mediterranean mussel</name>
    <dbReference type="NCBI Taxonomy" id="29158"/>
    <lineage>
        <taxon>Eukaryota</taxon>
        <taxon>Metazoa</taxon>
        <taxon>Spiralia</taxon>
        <taxon>Lophotrochozoa</taxon>
        <taxon>Mollusca</taxon>
        <taxon>Bivalvia</taxon>
        <taxon>Autobranchia</taxon>
        <taxon>Pteriomorphia</taxon>
        <taxon>Mytilida</taxon>
        <taxon>Mytiloidea</taxon>
        <taxon>Mytilidae</taxon>
        <taxon>Mytilinae</taxon>
        <taxon>Mytilus</taxon>
    </lineage>
</organism>
<keyword evidence="5" id="KW-0433">Leucine-rich repeat</keyword>
<dbReference type="PROSITE" id="PS51450">
    <property type="entry name" value="LRR"/>
    <property type="match status" value="1"/>
</dbReference>
<dbReference type="InterPro" id="IPR000742">
    <property type="entry name" value="EGF"/>
</dbReference>
<protein>
    <submittedName>
        <fullName evidence="19">Leucine-rich repeat-containing G protein-coupled receptor 5</fullName>
    </submittedName>
</protein>
<evidence type="ECO:0000256" key="9">
    <source>
        <dbReference type="ARBA" id="ARBA00023136"/>
    </source>
</evidence>
<evidence type="ECO:0000256" key="4">
    <source>
        <dbReference type="ARBA" id="ARBA00022475"/>
    </source>
</evidence>
<dbReference type="InterPro" id="IPR036445">
    <property type="entry name" value="GPCR_2_extracell_dom_sf"/>
</dbReference>
<evidence type="ECO:0000256" key="3">
    <source>
        <dbReference type="ARBA" id="ARBA00007343"/>
    </source>
</evidence>
<dbReference type="PANTHER" id="PTHR45930:SF4">
    <property type="entry name" value="ADHESION G PROTEIN-COUPLED RECEPTOR A3"/>
    <property type="match status" value="1"/>
</dbReference>
<dbReference type="SMART" id="SM00369">
    <property type="entry name" value="LRR_TYP"/>
    <property type="match status" value="6"/>
</dbReference>
<keyword evidence="6 14" id="KW-0812">Transmembrane</keyword>
<keyword evidence="15" id="KW-0732">Signal</keyword>
<keyword evidence="9 14" id="KW-0472">Membrane</keyword>
<comment type="subcellular location">
    <subcellularLocation>
        <location evidence="2">Cell membrane</location>
    </subcellularLocation>
    <subcellularLocation>
        <location evidence="1">Membrane</location>
        <topology evidence="1">Multi-pass membrane protein</topology>
    </subcellularLocation>
</comment>
<dbReference type="InterPro" id="IPR003591">
    <property type="entry name" value="Leu-rich_rpt_typical-subtyp"/>
</dbReference>
<dbReference type="Gene3D" id="1.20.1070.10">
    <property type="entry name" value="Rhodopsin 7-helix transmembrane proteins"/>
    <property type="match status" value="1"/>
</dbReference>
<feature type="domain" description="GAIN-B" evidence="17">
    <location>
        <begin position="460"/>
        <end position="630"/>
    </location>
</feature>
<comment type="similarity">
    <text evidence="3">Belongs to the G-protein coupled receptor 2 family. Adhesion G-protein coupled receptor (ADGR) subfamily.</text>
</comment>
<evidence type="ECO:0000256" key="15">
    <source>
        <dbReference type="SAM" id="SignalP"/>
    </source>
</evidence>
<dbReference type="SUPFAM" id="SSF111418">
    <property type="entry name" value="Hormone receptor domain"/>
    <property type="match status" value="1"/>
</dbReference>
<evidence type="ECO:0000256" key="6">
    <source>
        <dbReference type="ARBA" id="ARBA00022692"/>
    </source>
</evidence>
<dbReference type="InterPro" id="IPR057244">
    <property type="entry name" value="GAIN_B"/>
</dbReference>
<gene>
    <name evidence="19" type="ORF">MGAL_10B012086</name>
</gene>
<dbReference type="Pfam" id="PF01825">
    <property type="entry name" value="GPS"/>
    <property type="match status" value="1"/>
</dbReference>
<evidence type="ECO:0000259" key="17">
    <source>
        <dbReference type="PROSITE" id="PS50221"/>
    </source>
</evidence>